<dbReference type="InterPro" id="IPR007780">
    <property type="entry name" value="NAD_Glu_DH_bac"/>
</dbReference>
<dbReference type="PANTHER" id="PTHR43403">
    <property type="entry name" value="NAD-SPECIFIC GLUTAMATE DEHYDROGENASE"/>
    <property type="match status" value="1"/>
</dbReference>
<dbReference type="Pfam" id="PF05088">
    <property type="entry name" value="Bac_GDH_CD"/>
    <property type="match status" value="1"/>
</dbReference>
<dbReference type="GO" id="GO:0006538">
    <property type="term" value="P:L-glutamate catabolic process"/>
    <property type="evidence" value="ECO:0007669"/>
    <property type="project" value="InterPro"/>
</dbReference>
<dbReference type="Proteomes" id="UP000035081">
    <property type="component" value="Chromosome"/>
</dbReference>
<reference evidence="2 3" key="1">
    <citation type="journal article" date="2014" name="Genome Announc.">
        <title>Draft Genome Sequences of Marinobacter similis A3d10T and Marinobacter salarius R9SW1T.</title>
        <authorList>
            <person name="Ivanova E.P."/>
            <person name="Ng H.J."/>
            <person name="Webb H.K."/>
            <person name="Feng G."/>
            <person name="Oshima K."/>
            <person name="Hattori M."/>
            <person name="Ohkuma M."/>
            <person name="Sergeev A.F."/>
            <person name="Mikhailov V.V."/>
            <person name="Crawford R.J."/>
            <person name="Sawabe T."/>
        </authorList>
    </citation>
    <scope>NUCLEOTIDE SEQUENCE [LARGE SCALE GENOMIC DNA]</scope>
    <source>
        <strain evidence="3">A3d10 and R9SW1</strain>
    </source>
</reference>
<dbReference type="Pfam" id="PF21078">
    <property type="entry name" value="GDH_HM3"/>
    <property type="match status" value="1"/>
</dbReference>
<dbReference type="GO" id="GO:0004352">
    <property type="term" value="F:glutamate dehydrogenase (NAD+) activity"/>
    <property type="evidence" value="ECO:0007669"/>
    <property type="project" value="InterPro"/>
</dbReference>
<dbReference type="GO" id="GO:0004069">
    <property type="term" value="F:L-aspartate:2-oxoglutarate aminotransferase activity"/>
    <property type="evidence" value="ECO:0007669"/>
    <property type="project" value="InterPro"/>
</dbReference>
<dbReference type="PANTHER" id="PTHR43403:SF1">
    <property type="entry name" value="NAD-SPECIFIC GLUTAMATE DEHYDROGENASE"/>
    <property type="match status" value="1"/>
</dbReference>
<dbReference type="EMBL" id="CP007152">
    <property type="protein sequence ID" value="AHI33146.1"/>
    <property type="molecule type" value="Genomic_DNA"/>
</dbReference>
<evidence type="ECO:0000259" key="1">
    <source>
        <dbReference type="Pfam" id="PF05088"/>
    </source>
</evidence>
<gene>
    <name evidence="2" type="ORF">AU15_10125</name>
</gene>
<dbReference type="SUPFAM" id="SSF53223">
    <property type="entry name" value="Aminoacid dehydrogenase-like, N-terminal domain"/>
    <property type="match status" value="1"/>
</dbReference>
<evidence type="ECO:0000313" key="3">
    <source>
        <dbReference type="Proteomes" id="UP000035081"/>
    </source>
</evidence>
<organism evidence="2 3">
    <name type="scientific">Marinobacter salarius</name>
    <dbReference type="NCBI Taxonomy" id="1420917"/>
    <lineage>
        <taxon>Bacteria</taxon>
        <taxon>Pseudomonadati</taxon>
        <taxon>Pseudomonadota</taxon>
        <taxon>Gammaproteobacteria</taxon>
        <taxon>Pseudomonadales</taxon>
        <taxon>Marinobacteraceae</taxon>
        <taxon>Marinobacter</taxon>
    </lineage>
</organism>
<dbReference type="InterPro" id="IPR046346">
    <property type="entry name" value="Aminoacid_DH-like_N_sf"/>
</dbReference>
<accession>W5YVJ7</accession>
<feature type="domain" description="NAD-glutamate dehydrogenase catalytic" evidence="1">
    <location>
        <begin position="73"/>
        <end position="210"/>
    </location>
</feature>
<dbReference type="AlphaFoldDB" id="W5YVJ7"/>
<protein>
    <recommendedName>
        <fullName evidence="1">NAD-glutamate dehydrogenase catalytic domain-containing protein</fullName>
    </recommendedName>
</protein>
<dbReference type="InterPro" id="IPR049056">
    <property type="entry name" value="NAD_Glu_DH_HM3"/>
</dbReference>
<dbReference type="KEGG" id="msr:AU15_10125"/>
<evidence type="ECO:0000313" key="2">
    <source>
        <dbReference type="EMBL" id="AHI33146.1"/>
    </source>
</evidence>
<sequence length="241" mass="27946">MSWREIALLRTFARYMRQIRFSNSQTFISNTLVNHVDLTRLLLEFFEVRFNPERYQSEGKSAAAQQKLEIEFNAGLDEVENLSEDRVLRLFLELMQATLRTNYYQPDGEGKTKPYISVKFDPSRIPDMPLPMPMFEIFVYSPRVEGVHLRGGKVARGGLRWSDRFEDYRTEILGLVKAQQVKNAVIVPVGAKGGFVAKRLPDMSDREASRPRVSRPIKRSSVACWTLPTTWWTPVSSRQRR</sequence>
<proteinExistence type="predicted"/>
<dbReference type="HOGENOM" id="CLU_1150794_0_0_6"/>
<dbReference type="InterPro" id="IPR028971">
    <property type="entry name" value="NAD-GDH_cat"/>
</dbReference>
<name>W5YVJ7_9GAMM</name>